<reference evidence="5 6" key="1">
    <citation type="submission" date="2020-02" db="EMBL/GenBank/DDBJ databases">
        <title>Whole-genome analyses of novel actinobacteria.</title>
        <authorList>
            <person name="Sahin N."/>
        </authorList>
    </citation>
    <scope>NUCLEOTIDE SEQUENCE [LARGE SCALE GENOMIC DNA]</scope>
    <source>
        <strain evidence="5 6">A7024</strain>
    </source>
</reference>
<sequence length="117" mass="12605">MPGEGGMSPSQASALVRLDKLGPSSASELAAAEGMRPQSMAKIVTALLEAGYVVRRPDPEDGRRQVISLTEQGRTQRHGDRRARQALLARALQEQCTAQQLQTIVEAMALLEEVAQP</sequence>
<dbReference type="Gene3D" id="1.10.287.100">
    <property type="match status" value="1"/>
</dbReference>
<keyword evidence="1" id="KW-0805">Transcription regulation</keyword>
<protein>
    <submittedName>
        <fullName evidence="5">MarR family transcriptional regulator</fullName>
    </submittedName>
</protein>
<dbReference type="Gene3D" id="1.10.10.10">
    <property type="entry name" value="Winged helix-like DNA-binding domain superfamily/Winged helix DNA-binding domain"/>
    <property type="match status" value="1"/>
</dbReference>
<dbReference type="AlphaFoldDB" id="A0A6G4UEY0"/>
<dbReference type="InterPro" id="IPR052526">
    <property type="entry name" value="HTH-type_Bedaq_tolerance"/>
</dbReference>
<dbReference type="PANTHER" id="PTHR39515">
    <property type="entry name" value="CONSERVED PROTEIN"/>
    <property type="match status" value="1"/>
</dbReference>
<organism evidence="5 6">
    <name type="scientific">Streptomyces coryli</name>
    <dbReference type="NCBI Taxonomy" id="1128680"/>
    <lineage>
        <taxon>Bacteria</taxon>
        <taxon>Bacillati</taxon>
        <taxon>Actinomycetota</taxon>
        <taxon>Actinomycetes</taxon>
        <taxon>Kitasatosporales</taxon>
        <taxon>Streptomycetaceae</taxon>
        <taxon>Streptomyces</taxon>
    </lineage>
</organism>
<evidence type="ECO:0000259" key="4">
    <source>
        <dbReference type="PROSITE" id="PS50995"/>
    </source>
</evidence>
<dbReference type="GO" id="GO:0003700">
    <property type="term" value="F:DNA-binding transcription factor activity"/>
    <property type="evidence" value="ECO:0007669"/>
    <property type="project" value="InterPro"/>
</dbReference>
<evidence type="ECO:0000313" key="5">
    <source>
        <dbReference type="EMBL" id="NGN70161.1"/>
    </source>
</evidence>
<accession>A0A6G4UEY0</accession>
<dbReference type="InterPro" id="IPR023187">
    <property type="entry name" value="Tscrpt_reg_MarR-type_CS"/>
</dbReference>
<keyword evidence="2" id="KW-0238">DNA-binding</keyword>
<name>A0A6G4UEY0_9ACTN</name>
<dbReference type="GO" id="GO:0003677">
    <property type="term" value="F:DNA binding"/>
    <property type="evidence" value="ECO:0007669"/>
    <property type="project" value="UniProtKB-KW"/>
</dbReference>
<feature type="domain" description="HTH marR-type" evidence="4">
    <location>
        <begin position="1"/>
        <end position="113"/>
    </location>
</feature>
<dbReference type="EMBL" id="JAAKZV010000425">
    <property type="protein sequence ID" value="NGN70161.1"/>
    <property type="molecule type" value="Genomic_DNA"/>
</dbReference>
<gene>
    <name evidence="5" type="ORF">G5C51_40530</name>
</gene>
<dbReference type="SMART" id="SM00347">
    <property type="entry name" value="HTH_MARR"/>
    <property type="match status" value="1"/>
</dbReference>
<dbReference type="Pfam" id="PF01047">
    <property type="entry name" value="MarR"/>
    <property type="match status" value="1"/>
</dbReference>
<dbReference type="PROSITE" id="PS50995">
    <property type="entry name" value="HTH_MARR_2"/>
    <property type="match status" value="1"/>
</dbReference>
<evidence type="ECO:0000256" key="1">
    <source>
        <dbReference type="ARBA" id="ARBA00023015"/>
    </source>
</evidence>
<evidence type="ECO:0000256" key="3">
    <source>
        <dbReference type="ARBA" id="ARBA00023163"/>
    </source>
</evidence>
<dbReference type="PROSITE" id="PS01117">
    <property type="entry name" value="HTH_MARR_1"/>
    <property type="match status" value="1"/>
</dbReference>
<dbReference type="PANTHER" id="PTHR39515:SF2">
    <property type="entry name" value="HTH-TYPE TRANSCRIPTIONAL REGULATOR RV0880"/>
    <property type="match status" value="1"/>
</dbReference>
<proteinExistence type="predicted"/>
<dbReference type="InterPro" id="IPR000835">
    <property type="entry name" value="HTH_MarR-typ"/>
</dbReference>
<dbReference type="InterPro" id="IPR036388">
    <property type="entry name" value="WH-like_DNA-bd_sf"/>
</dbReference>
<dbReference type="Proteomes" id="UP000481583">
    <property type="component" value="Unassembled WGS sequence"/>
</dbReference>
<dbReference type="InterPro" id="IPR036390">
    <property type="entry name" value="WH_DNA-bd_sf"/>
</dbReference>
<evidence type="ECO:0000256" key="2">
    <source>
        <dbReference type="ARBA" id="ARBA00023125"/>
    </source>
</evidence>
<keyword evidence="3" id="KW-0804">Transcription</keyword>
<evidence type="ECO:0000313" key="6">
    <source>
        <dbReference type="Proteomes" id="UP000481583"/>
    </source>
</evidence>
<dbReference type="SUPFAM" id="SSF46785">
    <property type="entry name" value="Winged helix' DNA-binding domain"/>
    <property type="match status" value="1"/>
</dbReference>
<comment type="caution">
    <text evidence="5">The sequence shown here is derived from an EMBL/GenBank/DDBJ whole genome shotgun (WGS) entry which is preliminary data.</text>
</comment>
<keyword evidence="6" id="KW-1185">Reference proteome</keyword>